<comment type="caution">
    <text evidence="1">The sequence shown here is derived from an EMBL/GenBank/DDBJ whole genome shotgun (WGS) entry which is preliminary data.</text>
</comment>
<evidence type="ECO:0000313" key="1">
    <source>
        <dbReference type="EMBL" id="CAI5437574.1"/>
    </source>
</evidence>
<dbReference type="GO" id="GO:0000724">
    <property type="term" value="P:double-strand break repair via homologous recombination"/>
    <property type="evidence" value="ECO:0007669"/>
    <property type="project" value="TreeGrafter"/>
</dbReference>
<dbReference type="OrthoDB" id="5849485at2759"/>
<name>A0A9P1I6C7_9PELO</name>
<dbReference type="GO" id="GO:0031422">
    <property type="term" value="C:RecQ family helicase-topoisomerase III complex"/>
    <property type="evidence" value="ECO:0007669"/>
    <property type="project" value="TreeGrafter"/>
</dbReference>
<dbReference type="GO" id="GO:0016604">
    <property type="term" value="C:nuclear body"/>
    <property type="evidence" value="ECO:0007669"/>
    <property type="project" value="TreeGrafter"/>
</dbReference>
<dbReference type="EMBL" id="CANHGI010000001">
    <property type="protein sequence ID" value="CAI5437574.1"/>
    <property type="molecule type" value="Genomic_DNA"/>
</dbReference>
<dbReference type="PANTHER" id="PTHR14790:SF18">
    <property type="entry name" value="RECQ-MEDIATED GENOME INSTABILITY PROTEIN 1 HOMOLOG"/>
    <property type="match status" value="1"/>
</dbReference>
<dbReference type="PANTHER" id="PTHR14790">
    <property type="entry name" value="RECQ-MEDIATED GENOME INSTABILITY PROTEIN 1 RMI1"/>
    <property type="match status" value="1"/>
</dbReference>
<keyword evidence="2" id="KW-1185">Reference proteome</keyword>
<dbReference type="Proteomes" id="UP001152747">
    <property type="component" value="Unassembled WGS sequence"/>
</dbReference>
<organism evidence="1 2">
    <name type="scientific">Caenorhabditis angaria</name>
    <dbReference type="NCBI Taxonomy" id="860376"/>
    <lineage>
        <taxon>Eukaryota</taxon>
        <taxon>Metazoa</taxon>
        <taxon>Ecdysozoa</taxon>
        <taxon>Nematoda</taxon>
        <taxon>Chromadorea</taxon>
        <taxon>Rhabditida</taxon>
        <taxon>Rhabditina</taxon>
        <taxon>Rhabditomorpha</taxon>
        <taxon>Rhabditoidea</taxon>
        <taxon>Rhabditidae</taxon>
        <taxon>Peloderinae</taxon>
        <taxon>Caenorhabditis</taxon>
    </lineage>
</organism>
<proteinExistence type="predicted"/>
<reference evidence="1" key="1">
    <citation type="submission" date="2022-11" db="EMBL/GenBank/DDBJ databases">
        <authorList>
            <person name="Kikuchi T."/>
        </authorList>
    </citation>
    <scope>NUCLEOTIDE SEQUENCE</scope>
    <source>
        <strain evidence="1">PS1010</strain>
    </source>
</reference>
<protein>
    <submittedName>
        <fullName evidence="1">Uncharacterized protein</fullName>
    </submittedName>
</protein>
<evidence type="ECO:0000313" key="2">
    <source>
        <dbReference type="Proteomes" id="UP001152747"/>
    </source>
</evidence>
<sequence length="105" mass="12007">MYELQSDGVDWNLKMQVSDTSVSNVICLVSTDLLDRIFGFTVSQCKKLFDESKIEILRQKKMEAERKLAGFRRLDLIMSIEISPQNDKIPLIIDVKTISDALNVL</sequence>
<accession>A0A9P1I6C7</accession>
<gene>
    <name evidence="1" type="ORF">CAMP_LOCUS211</name>
</gene>
<dbReference type="AlphaFoldDB" id="A0A9P1I6C7"/>
<dbReference type="GO" id="GO:0000712">
    <property type="term" value="P:resolution of meiotic recombination intermediates"/>
    <property type="evidence" value="ECO:0007669"/>
    <property type="project" value="TreeGrafter"/>
</dbReference>